<proteinExistence type="predicted"/>
<dbReference type="Pfam" id="PF14594">
    <property type="entry name" value="Sipho_Gp37"/>
    <property type="match status" value="1"/>
</dbReference>
<accession>A0ABV6QE26</accession>
<dbReference type="InterPro" id="IPR029432">
    <property type="entry name" value="Gp28/Gp37-like_dom"/>
</dbReference>
<dbReference type="Proteomes" id="UP001589890">
    <property type="component" value="Unassembled WGS sequence"/>
</dbReference>
<organism evidence="2 3">
    <name type="scientific">Kribbella deserti</name>
    <dbReference type="NCBI Taxonomy" id="1926257"/>
    <lineage>
        <taxon>Bacteria</taxon>
        <taxon>Bacillati</taxon>
        <taxon>Actinomycetota</taxon>
        <taxon>Actinomycetes</taxon>
        <taxon>Propionibacteriales</taxon>
        <taxon>Kribbellaceae</taxon>
        <taxon>Kribbella</taxon>
    </lineage>
</organism>
<reference evidence="2 3" key="1">
    <citation type="submission" date="2024-09" db="EMBL/GenBank/DDBJ databases">
        <authorList>
            <person name="Sun Q."/>
            <person name="Mori K."/>
        </authorList>
    </citation>
    <scope>NUCLEOTIDE SEQUENCE [LARGE SCALE GENOMIC DNA]</scope>
    <source>
        <strain evidence="2 3">CGMCC 1.15906</strain>
    </source>
</reference>
<evidence type="ECO:0000259" key="1">
    <source>
        <dbReference type="Pfam" id="PF14594"/>
    </source>
</evidence>
<sequence>MRDKSLTRLGLIRPEDLDLEFEGVHNNVGTWKLALATEHPLTHALRQPGSGLIVTTPRDVLFSGPTIKPEASTTPDDRCGSVTFEGVTDTVVLADMLAWPQPSNPNVTTQDTAQDTRVGPAETLMHAFVNANAGPGAPEPRRHPRLVMGANLGRGPSSTKSARFPVLGELLSELAGPARLGFWVVQRGDRLVFETSAMIDRTATVRLDASNGTLAGQRVATSAPGVTRVIVAGQGKGTDRQFLAADTADSRAAEAAWGRRIERFVDQRQSADPKEHQQAADELLAEEGFTAVTVQAIPPEDSGNGMGFGTDWFLGDLVTVVIENQETVATVTGVIVKASSDGFRVGAVLGDTTGFDASAALARRVSAIEGRVSKLERNTAAPPDGPDDTGWIETGLVAAANWVTTNTRYRIIDGRLVEILGRLTYAGPTVTPPPNGNVTDIPVMTVPPLINPSRGARVGHGLINGASATFEIANNQIRLSAVAGQAAVLGNGNSGSFSFSYLI</sequence>
<evidence type="ECO:0000313" key="2">
    <source>
        <dbReference type="EMBL" id="MFC0622810.1"/>
    </source>
</evidence>
<dbReference type="EMBL" id="JBHLTC010000001">
    <property type="protein sequence ID" value="MFC0622810.1"/>
    <property type="molecule type" value="Genomic_DNA"/>
</dbReference>
<dbReference type="RefSeq" id="WP_380043487.1">
    <property type="nucleotide sequence ID" value="NZ_JBHLTC010000001.1"/>
</dbReference>
<evidence type="ECO:0000313" key="3">
    <source>
        <dbReference type="Proteomes" id="UP001589890"/>
    </source>
</evidence>
<feature type="domain" description="Gp28/Gp37-like" evidence="1">
    <location>
        <begin position="2"/>
        <end position="351"/>
    </location>
</feature>
<comment type="caution">
    <text evidence="2">The sequence shown here is derived from an EMBL/GenBank/DDBJ whole genome shotgun (WGS) entry which is preliminary data.</text>
</comment>
<name>A0ABV6QE26_9ACTN</name>
<protein>
    <submittedName>
        <fullName evidence="2">Siphovirus ReqiPepy6 Gp37-like family protein</fullName>
    </submittedName>
</protein>
<gene>
    <name evidence="2" type="ORF">ACFFGN_01985</name>
</gene>
<keyword evidence="3" id="KW-1185">Reference proteome</keyword>